<evidence type="ECO:0000256" key="9">
    <source>
        <dbReference type="ARBA" id="ARBA00023235"/>
    </source>
</evidence>
<dbReference type="Gene3D" id="3.50.50.60">
    <property type="entry name" value="FAD/NAD(P)-binding domain"/>
    <property type="match status" value="1"/>
</dbReference>
<dbReference type="Proteomes" id="UP001578633">
    <property type="component" value="Chromosome 4"/>
</dbReference>
<accession>A0ABR3UNC1</accession>
<evidence type="ECO:0000256" key="5">
    <source>
        <dbReference type="ARBA" id="ARBA00023002"/>
    </source>
</evidence>
<keyword evidence="18" id="KW-1185">Reference proteome</keyword>
<dbReference type="EMBL" id="JBHGVX010000004">
    <property type="protein sequence ID" value="KAL1797001.1"/>
    <property type="molecule type" value="Genomic_DNA"/>
</dbReference>
<dbReference type="Pfam" id="PF05199">
    <property type="entry name" value="GMC_oxred_C"/>
    <property type="match status" value="1"/>
</dbReference>
<keyword evidence="4" id="KW-0274">FAD</keyword>
<dbReference type="InterPro" id="IPR029058">
    <property type="entry name" value="AB_hydrolase_fold"/>
</dbReference>
<dbReference type="GeneID" id="96085863"/>
<dbReference type="InterPro" id="IPR052542">
    <property type="entry name" value="Cholesterol_Oxidase"/>
</dbReference>
<dbReference type="RefSeq" id="XP_069307585.1">
    <property type="nucleotide sequence ID" value="XM_069451757.1"/>
</dbReference>
<evidence type="ECO:0000256" key="15">
    <source>
        <dbReference type="SAM" id="MobiDB-lite"/>
    </source>
</evidence>
<sequence>MSHDENEGHMVLEDDAVVLRWSGIGSQKRSANLDSILLEMTENLGGKLVKAPCVTVHPLGGAVMSNDGTGLGGVVNHRGQLLVGKGHEVYEGIVCVDGSTIPTSLGVNPCATITALAERSCDLIAKERGWTIDDSSNRIPDTLKDSPLPVLPKPEKTIGPDTIEDSIEGVRFEEVMRGYIHVGDNIPDFRNAEKIAMEASSSAELALTIDLRCNPYGSCQGVPYGTFACGALSQDPLMVTGGTVELFTTDKEVADAVNLMYMLDLLSTDGARYRFHGYKRLDSAAAFSVSKAWRATTTLYTTITGSNGVVVGQGILRLSLHDFFTELQSLRSRTTSGTVSNMQAQARFLKFFATNIASYMFSPFRRLQYPTPSTERSGYHEKEIPTMTTLTADDGVRFPIKLWSPRSGIQEKHTPIVFIPGASVDDQIFSLPTIPNNTIDYFTSLGYRCYVPILRFGIGEEARKGDTVYDARLDVRAAMQYVREREQERKIYAVVHCLGSIATGIALLNGDVDASWLKGMTSSQVFINLIFSPDNDFKARHPILIKAYETLAGSWFSCHSSSSSPWVQSLLDQMLRFYPVGTRSEMCNSAVCHSILAIGLTVPIPTSSRT</sequence>
<gene>
    <name evidence="17" type="ORF">ACET3X_005541</name>
</gene>
<dbReference type="InterPro" id="IPR007867">
    <property type="entry name" value="GMC_OxRtase_C"/>
</dbReference>
<keyword evidence="9" id="KW-0413">Isomerase</keyword>
<dbReference type="EC" id="5.3.3.1" evidence="10"/>
<evidence type="ECO:0000256" key="3">
    <source>
        <dbReference type="ARBA" id="ARBA00022630"/>
    </source>
</evidence>
<evidence type="ECO:0000256" key="8">
    <source>
        <dbReference type="ARBA" id="ARBA00023221"/>
    </source>
</evidence>
<dbReference type="PANTHER" id="PTHR47470">
    <property type="entry name" value="CHOLESTEROL OXIDASE"/>
    <property type="match status" value="1"/>
</dbReference>
<evidence type="ECO:0000256" key="14">
    <source>
        <dbReference type="ARBA" id="ARBA00049778"/>
    </source>
</evidence>
<dbReference type="SUPFAM" id="SSF53474">
    <property type="entry name" value="alpha/beta-Hydrolases"/>
    <property type="match status" value="1"/>
</dbReference>
<evidence type="ECO:0000256" key="13">
    <source>
        <dbReference type="ARBA" id="ARBA00049744"/>
    </source>
</evidence>
<evidence type="ECO:0000256" key="1">
    <source>
        <dbReference type="ARBA" id="ARBA00001974"/>
    </source>
</evidence>
<evidence type="ECO:0000256" key="2">
    <source>
        <dbReference type="ARBA" id="ARBA00022548"/>
    </source>
</evidence>
<evidence type="ECO:0000256" key="12">
    <source>
        <dbReference type="ARBA" id="ARBA00049723"/>
    </source>
</evidence>
<dbReference type="SUPFAM" id="SSF51905">
    <property type="entry name" value="FAD/NAD(P)-binding domain"/>
    <property type="match status" value="1"/>
</dbReference>
<keyword evidence="8" id="KW-0753">Steroid metabolism</keyword>
<comment type="cofactor">
    <cofactor evidence="1">
        <name>FAD</name>
        <dbReference type="ChEBI" id="CHEBI:57692"/>
    </cofactor>
</comment>
<dbReference type="Gene3D" id="3.40.50.1820">
    <property type="entry name" value="alpha/beta hydrolase"/>
    <property type="match status" value="1"/>
</dbReference>
<evidence type="ECO:0000313" key="17">
    <source>
        <dbReference type="EMBL" id="KAL1797001.1"/>
    </source>
</evidence>
<keyword evidence="3" id="KW-0285">Flavoprotein</keyword>
<keyword evidence="2" id="KW-0153">Cholesterol metabolism</keyword>
<dbReference type="PANTHER" id="PTHR47470:SF1">
    <property type="entry name" value="FAD-DEPENDENT OXIDOREDUCTASE 2 FAD BINDING DOMAIN-CONTAINING PROTEIN"/>
    <property type="match status" value="1"/>
</dbReference>
<feature type="region of interest" description="Disordered" evidence="15">
    <location>
        <begin position="137"/>
        <end position="160"/>
    </location>
</feature>
<protein>
    <recommendedName>
        <fullName evidence="13">Cholesterol oxidase</fullName>
        <ecNumber evidence="12">1.1.3.6</ecNumber>
        <ecNumber evidence="10">5.3.3.1</ecNumber>
    </recommendedName>
    <alternativeName>
        <fullName evidence="14">Cholesterol isomerase</fullName>
    </alternativeName>
</protein>
<name>A0ABR3UNC1_9PLEO</name>
<evidence type="ECO:0000256" key="10">
    <source>
        <dbReference type="ARBA" id="ARBA00038856"/>
    </source>
</evidence>
<evidence type="ECO:0000256" key="11">
    <source>
        <dbReference type="ARBA" id="ARBA00049645"/>
    </source>
</evidence>
<evidence type="ECO:0000259" key="16">
    <source>
        <dbReference type="Pfam" id="PF05199"/>
    </source>
</evidence>
<organism evidence="17 18">
    <name type="scientific">Alternaria dauci</name>
    <dbReference type="NCBI Taxonomy" id="48095"/>
    <lineage>
        <taxon>Eukaryota</taxon>
        <taxon>Fungi</taxon>
        <taxon>Dikarya</taxon>
        <taxon>Ascomycota</taxon>
        <taxon>Pezizomycotina</taxon>
        <taxon>Dothideomycetes</taxon>
        <taxon>Pleosporomycetidae</taxon>
        <taxon>Pleosporales</taxon>
        <taxon>Pleosporineae</taxon>
        <taxon>Pleosporaceae</taxon>
        <taxon>Alternaria</taxon>
        <taxon>Alternaria sect. Porri</taxon>
    </lineage>
</organism>
<feature type="domain" description="Glucose-methanol-choline oxidoreductase C-terminal" evidence="16">
    <location>
        <begin position="54"/>
        <end position="117"/>
    </location>
</feature>
<keyword evidence="5" id="KW-0560">Oxidoreductase</keyword>
<reference evidence="17 18" key="1">
    <citation type="submission" date="2024-09" db="EMBL/GenBank/DDBJ databases">
        <title>T2T genomes of carrot and Alternaria dauci and their utility for understanding host-pathogen interaction during carrot leaf blight disease.</title>
        <authorList>
            <person name="Liu W."/>
            <person name="Xu S."/>
            <person name="Ou C."/>
            <person name="Liu X."/>
            <person name="Zhuang F."/>
            <person name="Deng X.W."/>
        </authorList>
    </citation>
    <scope>NUCLEOTIDE SEQUENCE [LARGE SCALE GENOMIC DNA]</scope>
    <source>
        <strain evidence="17 18">A2016</strain>
    </source>
</reference>
<proteinExistence type="predicted"/>
<evidence type="ECO:0000256" key="7">
    <source>
        <dbReference type="ARBA" id="ARBA00023166"/>
    </source>
</evidence>
<keyword evidence="7" id="KW-1207">Sterol metabolism</keyword>
<comment type="caution">
    <text evidence="17">The sequence shown here is derived from an EMBL/GenBank/DDBJ whole genome shotgun (WGS) entry which is preliminary data.</text>
</comment>
<keyword evidence="6" id="KW-0443">Lipid metabolism</keyword>
<evidence type="ECO:0000313" key="18">
    <source>
        <dbReference type="Proteomes" id="UP001578633"/>
    </source>
</evidence>
<dbReference type="InterPro" id="IPR036188">
    <property type="entry name" value="FAD/NAD-bd_sf"/>
</dbReference>
<dbReference type="EC" id="1.1.3.6" evidence="12"/>
<evidence type="ECO:0000256" key="4">
    <source>
        <dbReference type="ARBA" id="ARBA00022827"/>
    </source>
</evidence>
<comment type="pathway">
    <text evidence="11">Steroid metabolism; cholesterol degradation.</text>
</comment>
<evidence type="ECO:0000256" key="6">
    <source>
        <dbReference type="ARBA" id="ARBA00023098"/>
    </source>
</evidence>